<dbReference type="InterPro" id="IPR005184">
    <property type="entry name" value="DUF306_Meta_HslJ"/>
</dbReference>
<dbReference type="InterPro" id="IPR038670">
    <property type="entry name" value="HslJ-like_sf"/>
</dbReference>
<dbReference type="Pfam" id="PF03724">
    <property type="entry name" value="META"/>
    <property type="match status" value="1"/>
</dbReference>
<keyword evidence="1" id="KW-0732">Signal</keyword>
<proteinExistence type="predicted"/>
<organism evidence="3 4">
    <name type="scientific">Rhodovulum imhoffii</name>
    <dbReference type="NCBI Taxonomy" id="365340"/>
    <lineage>
        <taxon>Bacteria</taxon>
        <taxon>Pseudomonadati</taxon>
        <taxon>Pseudomonadota</taxon>
        <taxon>Alphaproteobacteria</taxon>
        <taxon>Rhodobacterales</taxon>
        <taxon>Paracoccaceae</taxon>
        <taxon>Rhodovulum</taxon>
    </lineage>
</organism>
<reference evidence="3 4" key="1">
    <citation type="submission" date="2018-04" db="EMBL/GenBank/DDBJ databases">
        <title>Genomic Encyclopedia of Archaeal and Bacterial Type Strains, Phase II (KMG-II): from individual species to whole genera.</title>
        <authorList>
            <person name="Goeker M."/>
        </authorList>
    </citation>
    <scope>NUCLEOTIDE SEQUENCE [LARGE SCALE GENOMIC DNA]</scope>
    <source>
        <strain evidence="3 4">DSM 18064</strain>
    </source>
</reference>
<evidence type="ECO:0000313" key="4">
    <source>
        <dbReference type="Proteomes" id="UP000243859"/>
    </source>
</evidence>
<evidence type="ECO:0000313" key="3">
    <source>
        <dbReference type="EMBL" id="PTN03605.1"/>
    </source>
</evidence>
<feature type="chain" id="PRO_5015786707" evidence="1">
    <location>
        <begin position="23"/>
        <end position="212"/>
    </location>
</feature>
<accession>A0A2T5BVM7</accession>
<gene>
    <name evidence="3" type="ORF">C8N32_102131</name>
</gene>
<feature type="domain" description="DUF306" evidence="2">
    <location>
        <begin position="103"/>
        <end position="199"/>
    </location>
</feature>
<dbReference type="RefSeq" id="WP_107890888.1">
    <property type="nucleotide sequence ID" value="NZ_NHSI01000018.1"/>
</dbReference>
<comment type="caution">
    <text evidence="3">The sequence shown here is derived from an EMBL/GenBank/DDBJ whole genome shotgun (WGS) entry which is preliminary data.</text>
</comment>
<dbReference type="Gene3D" id="2.40.128.270">
    <property type="match status" value="1"/>
</dbReference>
<evidence type="ECO:0000256" key="1">
    <source>
        <dbReference type="SAM" id="SignalP"/>
    </source>
</evidence>
<protein>
    <submittedName>
        <fullName evidence="3">META domain-containing protein</fullName>
    </submittedName>
</protein>
<keyword evidence="4" id="KW-1185">Reference proteome</keyword>
<sequence length="212" mass="22611">MKHLTTLAVCLSIWGAAAQATADGPDHFSVARLETGRMLEMFDKPGSGTRVSAIPAGTDGLPNRGCTETEEGAWCKTLYRGVEGWVRASALGEGSAPPPGQGSVWRIAEASPEKEIRNAWIAFDPEGRAWGSTGCNQFQGKVNVAGGAFTIAQPFASTRKACPEDLMRQENMIFEAFQAATGLRFDPGTGLLHLEGPEGGLLVLTPDTHRWP</sequence>
<dbReference type="Proteomes" id="UP000243859">
    <property type="component" value="Unassembled WGS sequence"/>
</dbReference>
<dbReference type="AlphaFoldDB" id="A0A2T5BVM7"/>
<dbReference type="PANTHER" id="PTHR35535:SF1">
    <property type="entry name" value="HEAT SHOCK PROTEIN HSLJ"/>
    <property type="match status" value="1"/>
</dbReference>
<name>A0A2T5BVM7_9RHOB</name>
<feature type="signal peptide" evidence="1">
    <location>
        <begin position="1"/>
        <end position="22"/>
    </location>
</feature>
<dbReference type="InterPro" id="IPR053147">
    <property type="entry name" value="Hsp_HslJ-like"/>
</dbReference>
<dbReference type="PANTHER" id="PTHR35535">
    <property type="entry name" value="HEAT SHOCK PROTEIN HSLJ"/>
    <property type="match status" value="1"/>
</dbReference>
<dbReference type="OrthoDB" id="9809132at2"/>
<evidence type="ECO:0000259" key="2">
    <source>
        <dbReference type="Pfam" id="PF03724"/>
    </source>
</evidence>
<dbReference type="EMBL" id="QAAA01000002">
    <property type="protein sequence ID" value="PTN03605.1"/>
    <property type="molecule type" value="Genomic_DNA"/>
</dbReference>